<evidence type="ECO:0000313" key="5">
    <source>
        <dbReference type="Proteomes" id="UP000245207"/>
    </source>
</evidence>
<keyword evidence="5" id="KW-1185">Reference proteome</keyword>
<dbReference type="GO" id="GO:0016787">
    <property type="term" value="F:hydrolase activity"/>
    <property type="evidence" value="ECO:0007669"/>
    <property type="project" value="UniProtKB-KW"/>
</dbReference>
<protein>
    <submittedName>
        <fullName evidence="4">NDRG, Alpha/Beta hydrolase fold protein</fullName>
    </submittedName>
</protein>
<keyword evidence="4" id="KW-0378">Hydrolase</keyword>
<dbReference type="EMBL" id="PKPP01002096">
    <property type="protein sequence ID" value="PWA77641.1"/>
    <property type="molecule type" value="Genomic_DNA"/>
</dbReference>
<dbReference type="Pfam" id="PF13966">
    <property type="entry name" value="zf-RVT"/>
    <property type="match status" value="1"/>
</dbReference>
<dbReference type="PANTHER" id="PTHR11034">
    <property type="entry name" value="N-MYC DOWNSTREAM REGULATED"/>
    <property type="match status" value="1"/>
</dbReference>
<reference evidence="4 5" key="1">
    <citation type="journal article" date="2018" name="Mol. Plant">
        <title>The genome of Artemisia annua provides insight into the evolution of Asteraceae family and artemisinin biosynthesis.</title>
        <authorList>
            <person name="Shen Q."/>
            <person name="Zhang L."/>
            <person name="Liao Z."/>
            <person name="Wang S."/>
            <person name="Yan T."/>
            <person name="Shi P."/>
            <person name="Liu M."/>
            <person name="Fu X."/>
            <person name="Pan Q."/>
            <person name="Wang Y."/>
            <person name="Lv Z."/>
            <person name="Lu X."/>
            <person name="Zhang F."/>
            <person name="Jiang W."/>
            <person name="Ma Y."/>
            <person name="Chen M."/>
            <person name="Hao X."/>
            <person name="Li L."/>
            <person name="Tang Y."/>
            <person name="Lv G."/>
            <person name="Zhou Y."/>
            <person name="Sun X."/>
            <person name="Brodelius P.E."/>
            <person name="Rose J.K.C."/>
            <person name="Tang K."/>
        </authorList>
    </citation>
    <scope>NUCLEOTIDE SEQUENCE [LARGE SCALE GENOMIC DNA]</scope>
    <source>
        <strain evidence="5">cv. Huhao1</strain>
        <tissue evidence="4">Leaf</tissue>
    </source>
</reference>
<dbReference type="AlphaFoldDB" id="A0A2U1NVX3"/>
<sequence length="234" mass="26879">MHASCCNICINDVILCIKAVAVRSCIHLSPDGPVPSVEDLSDQILKALNHFRLCAVMCMGAMAGAYIVTLFAMRYRDKVTGLIPISPLRKAPWNEWIYNKEVRGSLEVPESDVVQACRKGMDIVTKNVLRENVADIVSNGAWSWPNTWLILYPILNQVHVPLLNNETEDTLFWKTHDGVLREFSVRDAWNTIRDRGEEVDWYHLVWSKYGIPRHAAHLWLVMRNRLKSQDGRWK</sequence>
<dbReference type="OrthoDB" id="1748554at2759"/>
<dbReference type="Proteomes" id="UP000245207">
    <property type="component" value="Unassembled WGS sequence"/>
</dbReference>
<keyword evidence="2" id="KW-0812">Transmembrane</keyword>
<keyword evidence="2" id="KW-0472">Membrane</keyword>
<evidence type="ECO:0000259" key="3">
    <source>
        <dbReference type="Pfam" id="PF13966"/>
    </source>
</evidence>
<dbReference type="SUPFAM" id="SSF53474">
    <property type="entry name" value="alpha/beta-Hydrolases"/>
    <property type="match status" value="1"/>
</dbReference>
<comment type="similarity">
    <text evidence="1">Belongs to the NDRG family.</text>
</comment>
<dbReference type="STRING" id="35608.A0A2U1NVX3"/>
<dbReference type="InterPro" id="IPR004142">
    <property type="entry name" value="NDRG"/>
</dbReference>
<feature type="transmembrane region" description="Helical" evidence="2">
    <location>
        <begin position="50"/>
        <end position="73"/>
    </location>
</feature>
<dbReference type="Gene3D" id="3.40.50.1820">
    <property type="entry name" value="alpha/beta hydrolase"/>
    <property type="match status" value="1"/>
</dbReference>
<evidence type="ECO:0000256" key="1">
    <source>
        <dbReference type="ARBA" id="ARBA00005598"/>
    </source>
</evidence>
<keyword evidence="2" id="KW-1133">Transmembrane helix</keyword>
<dbReference type="InterPro" id="IPR026960">
    <property type="entry name" value="RVT-Znf"/>
</dbReference>
<dbReference type="Pfam" id="PF03096">
    <property type="entry name" value="Ndr"/>
    <property type="match status" value="1"/>
</dbReference>
<feature type="domain" description="Reverse transcriptase zinc-binding" evidence="3">
    <location>
        <begin position="183"/>
        <end position="230"/>
    </location>
</feature>
<dbReference type="InterPro" id="IPR029058">
    <property type="entry name" value="AB_hydrolase_fold"/>
</dbReference>
<name>A0A2U1NVX3_ARTAN</name>
<evidence type="ECO:0000256" key="2">
    <source>
        <dbReference type="SAM" id="Phobius"/>
    </source>
</evidence>
<accession>A0A2U1NVX3</accession>
<proteinExistence type="inferred from homology"/>
<organism evidence="4 5">
    <name type="scientific">Artemisia annua</name>
    <name type="common">Sweet wormwood</name>
    <dbReference type="NCBI Taxonomy" id="35608"/>
    <lineage>
        <taxon>Eukaryota</taxon>
        <taxon>Viridiplantae</taxon>
        <taxon>Streptophyta</taxon>
        <taxon>Embryophyta</taxon>
        <taxon>Tracheophyta</taxon>
        <taxon>Spermatophyta</taxon>
        <taxon>Magnoliopsida</taxon>
        <taxon>eudicotyledons</taxon>
        <taxon>Gunneridae</taxon>
        <taxon>Pentapetalae</taxon>
        <taxon>asterids</taxon>
        <taxon>campanulids</taxon>
        <taxon>Asterales</taxon>
        <taxon>Asteraceae</taxon>
        <taxon>Asteroideae</taxon>
        <taxon>Anthemideae</taxon>
        <taxon>Artemisiinae</taxon>
        <taxon>Artemisia</taxon>
    </lineage>
</organism>
<evidence type="ECO:0000313" key="4">
    <source>
        <dbReference type="EMBL" id="PWA77641.1"/>
    </source>
</evidence>
<comment type="caution">
    <text evidence="4">The sequence shown here is derived from an EMBL/GenBank/DDBJ whole genome shotgun (WGS) entry which is preliminary data.</text>
</comment>
<gene>
    <name evidence="4" type="ORF">CTI12_AA100830</name>
</gene>